<dbReference type="EMBL" id="JAULRT010000062">
    <property type="protein sequence ID" value="MDO3383844.1"/>
    <property type="molecule type" value="Genomic_DNA"/>
</dbReference>
<evidence type="ECO:0000313" key="1">
    <source>
        <dbReference type="EMBL" id="MDO3383844.1"/>
    </source>
</evidence>
<accession>A0ABT8TK30</accession>
<evidence type="ECO:0000313" key="2">
    <source>
        <dbReference type="Proteomes" id="UP001168380"/>
    </source>
</evidence>
<dbReference type="RefSeq" id="WP_302714912.1">
    <property type="nucleotide sequence ID" value="NZ_JAULRT010000062.1"/>
</dbReference>
<organism evidence="1 2">
    <name type="scientific">Gilvimarinus algae</name>
    <dbReference type="NCBI Taxonomy" id="3058037"/>
    <lineage>
        <taxon>Bacteria</taxon>
        <taxon>Pseudomonadati</taxon>
        <taxon>Pseudomonadota</taxon>
        <taxon>Gammaproteobacteria</taxon>
        <taxon>Cellvibrionales</taxon>
        <taxon>Cellvibrionaceae</taxon>
        <taxon>Gilvimarinus</taxon>
    </lineage>
</organism>
<dbReference type="InterPro" id="IPR007358">
    <property type="entry name" value="Nucleoid_associated_NdpA"/>
</dbReference>
<name>A0ABT8TK30_9GAMM</name>
<sequence>MQLINFSVDRIIIHQVFQRGPEGEKIKPLQSHDFTRFDNTAMDAFKSRVRDALGDGSKAVQMEIVDEDKNGMPAIVNEIVGKDDADFVVSSYDVAKKLTDAQKTRGIPGGIVVVFTGTHGAHKHKFLGVIKAEIYSAYEKLIDKKTNEISLKYVEEVLLTPGTKLYKTAGFFERVGSLSDSDGLNSKWSVLISDNQISQTDGKAAAMYFYSDFLGCGYPETSARTTKKFYDAASAFIKQMNVSAEKKIDLYNALTTYLKVNTSSVVSPQEFGSSYFDVDTQDEFIAHLSEKGLPPTSFTKDNAHIASKLKVRKVQFSKNVKIIAPSDVFKDLVSIETIEGDLDESGAPKVWTRILVKDLVVNQE</sequence>
<dbReference type="Pfam" id="PF04245">
    <property type="entry name" value="NA37"/>
    <property type="match status" value="1"/>
</dbReference>
<proteinExistence type="predicted"/>
<keyword evidence="2" id="KW-1185">Reference proteome</keyword>
<dbReference type="Proteomes" id="UP001168380">
    <property type="component" value="Unassembled WGS sequence"/>
</dbReference>
<reference evidence="1" key="1">
    <citation type="submission" date="2023-07" db="EMBL/GenBank/DDBJ databases">
        <title>Gilvimarinus algae sp. nov., isolated from the surface of Kelp.</title>
        <authorList>
            <person name="Sun Y.Y."/>
            <person name="Gong Y."/>
            <person name="Du Z.J."/>
        </authorList>
    </citation>
    <scope>NUCLEOTIDE SEQUENCE</scope>
    <source>
        <strain evidence="1">SDUM040014</strain>
    </source>
</reference>
<gene>
    <name evidence="1" type="ORF">QWI16_16800</name>
</gene>
<comment type="caution">
    <text evidence="1">The sequence shown here is derived from an EMBL/GenBank/DDBJ whole genome shotgun (WGS) entry which is preliminary data.</text>
</comment>
<protein>
    <submittedName>
        <fullName evidence="1">Nucleoid-associated protein</fullName>
    </submittedName>
</protein>